<feature type="transmembrane region" description="Helical" evidence="1">
    <location>
        <begin position="30"/>
        <end position="49"/>
    </location>
</feature>
<reference evidence="2" key="1">
    <citation type="submission" date="2014-09" db="EMBL/GenBank/DDBJ databases">
        <title>Genome sequence of the luminous mushroom Mycena chlorophos for searching fungal bioluminescence genes.</title>
        <authorList>
            <person name="Tanaka Y."/>
            <person name="Kasuga D."/>
            <person name="Oba Y."/>
            <person name="Hase S."/>
            <person name="Sato K."/>
            <person name="Oba Y."/>
            <person name="Sakakibara Y."/>
        </authorList>
    </citation>
    <scope>NUCLEOTIDE SEQUENCE</scope>
</reference>
<evidence type="ECO:0000313" key="2">
    <source>
        <dbReference type="EMBL" id="GAT42566.1"/>
    </source>
</evidence>
<dbReference type="EMBL" id="DF838088">
    <property type="protein sequence ID" value="GAT42566.1"/>
    <property type="molecule type" value="Genomic_DNA"/>
</dbReference>
<name>A0ABQ0KYH1_MYCCL</name>
<dbReference type="Proteomes" id="UP000815677">
    <property type="component" value="Unassembled WGS sequence"/>
</dbReference>
<sequence>MPPFTGSLLQPDLSFIENALPSCPSAAEQGALAVMTIIAAVILWLFNRYRVSKQLERFRKAVSSLERALEDIMDGDARLMVQPTDAEIALWANMNRVHRGLQQLRHECNTLRRSVFGITLPSIAIDVYALFTRTFVDMWTLGKEINTLKQELEAYELERGRQHRGSLDAAGGSPVIEFALRRRSTSREDGDRRGQSACCQPHQLFMHKSKTHIARDADTRDTRCSGSAPIAA</sequence>
<keyword evidence="1" id="KW-0472">Membrane</keyword>
<keyword evidence="3" id="KW-1185">Reference proteome</keyword>
<evidence type="ECO:0000313" key="3">
    <source>
        <dbReference type="Proteomes" id="UP000815677"/>
    </source>
</evidence>
<evidence type="ECO:0000256" key="1">
    <source>
        <dbReference type="SAM" id="Phobius"/>
    </source>
</evidence>
<protein>
    <submittedName>
        <fullName evidence="2">Uncharacterized protein</fullName>
    </submittedName>
</protein>
<organism evidence="2 3">
    <name type="scientific">Mycena chlorophos</name>
    <name type="common">Agaric fungus</name>
    <name type="synonym">Agaricus chlorophos</name>
    <dbReference type="NCBI Taxonomy" id="658473"/>
    <lineage>
        <taxon>Eukaryota</taxon>
        <taxon>Fungi</taxon>
        <taxon>Dikarya</taxon>
        <taxon>Basidiomycota</taxon>
        <taxon>Agaricomycotina</taxon>
        <taxon>Agaricomycetes</taxon>
        <taxon>Agaricomycetidae</taxon>
        <taxon>Agaricales</taxon>
        <taxon>Marasmiineae</taxon>
        <taxon>Mycenaceae</taxon>
        <taxon>Mycena</taxon>
    </lineage>
</organism>
<gene>
    <name evidence="2" type="ORF">MCHLO_00278</name>
</gene>
<keyword evidence="1" id="KW-0812">Transmembrane</keyword>
<accession>A0ABQ0KYH1</accession>
<keyword evidence="1" id="KW-1133">Transmembrane helix</keyword>
<proteinExistence type="predicted"/>